<sequence>MLGVDIGTTSTKAVLYRETGEIVAQENNGYELSTPDVSTAEQSPEEIFLAVRLSIKNVMNHSGIDPDNLSFVSFSSAMHSVIAMDEKNQPLTRCITWADNRSAHWAKKIKSDLNGHDVYLRTGTPIHPMSPLSKITWIQHDKPEIAQKAKKYIGIKEYVFYQLFGDYVVDHSIASATGMMNLKSLEWDKEALEIAGISADQLSRLASTTEILTGCDSDLAREMGIKTDTRFVIGASDGVLSNIGVNAIKEGEVAVTIGTSGAIRTVIPEPRTDAKGRIFCYALTEDHWVIGGPVNNGGMVLRWIRDEFAASEVETAKRLGVDPYEVLTRIASRVEPGANGLLFHPFLAGERAPLWNANVRGSFIGLTLNHKKEHMVRAALEGVIFNLYSVFLALVEVMDTDVTAIKATGGFARSELWRQMMADIFDQDVIIPKSHESSCLGACLLGLYAEGKIDSFDVAEDLIGYTNKHEPDNAHAESYRELMAIFIRISRSLEDEYEQIAKYQEKRSASLRNVADGTNQLR</sequence>
<gene>
    <name evidence="7" type="primary">gntK</name>
    <name evidence="7" type="ORF">K3T81_00560</name>
</gene>
<dbReference type="PANTHER" id="PTHR43095:SF2">
    <property type="entry name" value="GLUCONOKINASE"/>
    <property type="match status" value="1"/>
</dbReference>
<evidence type="ECO:0000256" key="3">
    <source>
        <dbReference type="ARBA" id="ARBA00022777"/>
    </source>
</evidence>
<dbReference type="RefSeq" id="WP_238017947.1">
    <property type="nucleotide sequence ID" value="NZ_JAIFZM010000001.1"/>
</dbReference>
<evidence type="ECO:0000256" key="4">
    <source>
        <dbReference type="RuleBase" id="RU003733"/>
    </source>
</evidence>
<dbReference type="PANTHER" id="PTHR43095">
    <property type="entry name" value="SUGAR KINASE"/>
    <property type="match status" value="1"/>
</dbReference>
<dbReference type="InterPro" id="IPR006002">
    <property type="entry name" value="Gluconate_kinase"/>
</dbReference>
<dbReference type="SUPFAM" id="SSF53067">
    <property type="entry name" value="Actin-like ATPase domain"/>
    <property type="match status" value="2"/>
</dbReference>
<dbReference type="EMBL" id="JAIFZM010000001">
    <property type="protein sequence ID" value="MCG3417624.1"/>
    <property type="molecule type" value="Genomic_DNA"/>
</dbReference>
<dbReference type="InterPro" id="IPR018485">
    <property type="entry name" value="FGGY_C"/>
</dbReference>
<dbReference type="InterPro" id="IPR043129">
    <property type="entry name" value="ATPase_NBD"/>
</dbReference>
<dbReference type="Pfam" id="PF02782">
    <property type="entry name" value="FGGY_C"/>
    <property type="match status" value="1"/>
</dbReference>
<dbReference type="PIRSF" id="PIRSF000538">
    <property type="entry name" value="GlpK"/>
    <property type="match status" value="1"/>
</dbReference>
<evidence type="ECO:0000259" key="6">
    <source>
        <dbReference type="Pfam" id="PF02782"/>
    </source>
</evidence>
<dbReference type="CDD" id="cd07770">
    <property type="entry name" value="ASKHA_NBD_FGGY_GntK"/>
    <property type="match status" value="1"/>
</dbReference>
<dbReference type="AlphaFoldDB" id="A0AAW5AW69"/>
<proteinExistence type="inferred from homology"/>
<evidence type="ECO:0000313" key="8">
    <source>
        <dbReference type="Proteomes" id="UP001199631"/>
    </source>
</evidence>
<evidence type="ECO:0000313" key="7">
    <source>
        <dbReference type="EMBL" id="MCG3417624.1"/>
    </source>
</evidence>
<feature type="domain" description="Carbohydrate kinase FGGY C-terminal" evidence="6">
    <location>
        <begin position="254"/>
        <end position="449"/>
    </location>
</feature>
<organism evidence="7 8">
    <name type="scientific">Oceanobacillus jordanicus</name>
    <dbReference type="NCBI Taxonomy" id="2867266"/>
    <lineage>
        <taxon>Bacteria</taxon>
        <taxon>Bacillati</taxon>
        <taxon>Bacillota</taxon>
        <taxon>Bacilli</taxon>
        <taxon>Bacillales</taxon>
        <taxon>Bacillaceae</taxon>
        <taxon>Oceanobacillus</taxon>
    </lineage>
</organism>
<dbReference type="GO" id="GO:0046316">
    <property type="term" value="F:gluconokinase activity"/>
    <property type="evidence" value="ECO:0007669"/>
    <property type="project" value="UniProtKB-EC"/>
</dbReference>
<dbReference type="InterPro" id="IPR000577">
    <property type="entry name" value="Carb_kinase_FGGY"/>
</dbReference>
<dbReference type="InterPro" id="IPR050406">
    <property type="entry name" value="FGGY_Carb_Kinase"/>
</dbReference>
<evidence type="ECO:0000256" key="1">
    <source>
        <dbReference type="ARBA" id="ARBA00009156"/>
    </source>
</evidence>
<dbReference type="GO" id="GO:0019521">
    <property type="term" value="P:D-gluconate metabolic process"/>
    <property type="evidence" value="ECO:0007669"/>
    <property type="project" value="InterPro"/>
</dbReference>
<keyword evidence="8" id="KW-1185">Reference proteome</keyword>
<dbReference type="Pfam" id="PF00370">
    <property type="entry name" value="FGGY_N"/>
    <property type="match status" value="1"/>
</dbReference>
<evidence type="ECO:0000256" key="2">
    <source>
        <dbReference type="ARBA" id="ARBA00022679"/>
    </source>
</evidence>
<dbReference type="InterPro" id="IPR018483">
    <property type="entry name" value="Carb_kinase_FGGY_CS"/>
</dbReference>
<keyword evidence="3 4" id="KW-0418">Kinase</keyword>
<keyword evidence="2 4" id="KW-0808">Transferase</keyword>
<dbReference type="NCBIfam" id="TIGR01314">
    <property type="entry name" value="gntK_FGGY"/>
    <property type="match status" value="1"/>
</dbReference>
<dbReference type="EC" id="2.7.1.12" evidence="7"/>
<comment type="caution">
    <text evidence="7">The sequence shown here is derived from an EMBL/GenBank/DDBJ whole genome shotgun (WGS) entry which is preliminary data.</text>
</comment>
<name>A0AAW5AW69_9BACI</name>
<dbReference type="Gene3D" id="3.30.420.40">
    <property type="match status" value="2"/>
</dbReference>
<comment type="similarity">
    <text evidence="1 4">Belongs to the FGGY kinase family.</text>
</comment>
<reference evidence="7 8" key="1">
    <citation type="journal article" date="2022" name="Evol. Bioinform. Online">
        <title>Draft Genome Sequence of Oceanobacillus jordanicus Strain GSFE11, a Halotolerant Plant Growth-Promoting Bacterial Endophyte Isolated From the Jordan Valley.</title>
        <authorList>
            <person name="Alhindi T."/>
            <person name="Albdaiwi R."/>
        </authorList>
    </citation>
    <scope>NUCLEOTIDE SEQUENCE [LARGE SCALE GENOMIC DNA]</scope>
    <source>
        <strain evidence="7 8">GSFE11</strain>
    </source>
</reference>
<dbReference type="Proteomes" id="UP001199631">
    <property type="component" value="Unassembled WGS sequence"/>
</dbReference>
<accession>A0AAW5AW69</accession>
<feature type="domain" description="Carbohydrate kinase FGGY N-terminal" evidence="5">
    <location>
        <begin position="1"/>
        <end position="244"/>
    </location>
</feature>
<protein>
    <submittedName>
        <fullName evidence="7">Gluconokinase</fullName>
        <ecNumber evidence="7">2.7.1.12</ecNumber>
    </submittedName>
</protein>
<evidence type="ECO:0000259" key="5">
    <source>
        <dbReference type="Pfam" id="PF00370"/>
    </source>
</evidence>
<dbReference type="InterPro" id="IPR018484">
    <property type="entry name" value="FGGY_N"/>
</dbReference>
<dbReference type="PROSITE" id="PS00445">
    <property type="entry name" value="FGGY_KINASES_2"/>
    <property type="match status" value="1"/>
</dbReference>